<proteinExistence type="predicted"/>
<dbReference type="PANTHER" id="PTHR42942">
    <property type="entry name" value="6-O-METHYLGUANINE DNA METHYLTRANSFERASE"/>
    <property type="match status" value="1"/>
</dbReference>
<protein>
    <submittedName>
        <fullName evidence="3">Cysteine methyltransferase</fullName>
    </submittedName>
</protein>
<name>A0A2M8QC89_9CHLR</name>
<dbReference type="GO" id="GO:0032259">
    <property type="term" value="P:methylation"/>
    <property type="evidence" value="ECO:0007669"/>
    <property type="project" value="UniProtKB-KW"/>
</dbReference>
<dbReference type="Pfam" id="PF01035">
    <property type="entry name" value="DNA_binding_1"/>
    <property type="match status" value="1"/>
</dbReference>
<evidence type="ECO:0000256" key="1">
    <source>
        <dbReference type="ARBA" id="ARBA00022763"/>
    </source>
</evidence>
<dbReference type="InterPro" id="IPR036217">
    <property type="entry name" value="MethylDNA_cys_MeTrfase_DNAb"/>
</dbReference>
<reference evidence="3 4" key="1">
    <citation type="submission" date="2017-11" db="EMBL/GenBank/DDBJ databases">
        <title>Evolution of Phototrophy in the Chloroflexi Phylum Driven by Horizontal Gene Transfer.</title>
        <authorList>
            <person name="Ward L.M."/>
            <person name="Hemp J."/>
            <person name="Shih P.M."/>
            <person name="Mcglynn S.E."/>
            <person name="Fischer W."/>
        </authorList>
    </citation>
    <scope>NUCLEOTIDE SEQUENCE [LARGE SCALE GENOMIC DNA]</scope>
    <source>
        <strain evidence="3">JP3_7</strain>
    </source>
</reference>
<dbReference type="Proteomes" id="UP000230790">
    <property type="component" value="Unassembled WGS sequence"/>
</dbReference>
<evidence type="ECO:0000313" key="4">
    <source>
        <dbReference type="Proteomes" id="UP000230790"/>
    </source>
</evidence>
<accession>A0A2M8QC89</accession>
<dbReference type="EMBL" id="PGTN01000051">
    <property type="protein sequence ID" value="PJF47402.1"/>
    <property type="molecule type" value="Genomic_DNA"/>
</dbReference>
<dbReference type="GO" id="GO:0006281">
    <property type="term" value="P:DNA repair"/>
    <property type="evidence" value="ECO:0007669"/>
    <property type="project" value="InterPro"/>
</dbReference>
<sequence>MVMSYSGVARQCGSPRSARYVGFALHALPAHTRVPWWRVINAQGRISNPYAPDEQRRRLEAEGVVVNDQMRVDLRLFDAESIVRRKLSRARALHNATANSGGESDVA</sequence>
<evidence type="ECO:0000313" key="3">
    <source>
        <dbReference type="EMBL" id="PJF47402.1"/>
    </source>
</evidence>
<organism evidence="3 4">
    <name type="scientific">Candidatus Thermofonsia Clade 3 bacterium</name>
    <dbReference type="NCBI Taxonomy" id="2364212"/>
    <lineage>
        <taxon>Bacteria</taxon>
        <taxon>Bacillati</taxon>
        <taxon>Chloroflexota</taxon>
        <taxon>Candidatus Thermofontia</taxon>
        <taxon>Candidatus Thermofonsia Clade 3</taxon>
    </lineage>
</organism>
<dbReference type="GO" id="GO:0008168">
    <property type="term" value="F:methyltransferase activity"/>
    <property type="evidence" value="ECO:0007669"/>
    <property type="project" value="UniProtKB-KW"/>
</dbReference>
<evidence type="ECO:0000259" key="2">
    <source>
        <dbReference type="Pfam" id="PF01035"/>
    </source>
</evidence>
<dbReference type="Gene3D" id="1.10.10.10">
    <property type="entry name" value="Winged helix-like DNA-binding domain superfamily/Winged helix DNA-binding domain"/>
    <property type="match status" value="1"/>
</dbReference>
<dbReference type="InterPro" id="IPR052520">
    <property type="entry name" value="ATL_DNA_repair"/>
</dbReference>
<keyword evidence="3" id="KW-0808">Transferase</keyword>
<dbReference type="PANTHER" id="PTHR42942:SF1">
    <property type="entry name" value="ALKYLTRANSFERASE-LIKE PROTEIN 1"/>
    <property type="match status" value="1"/>
</dbReference>
<dbReference type="SUPFAM" id="SSF46767">
    <property type="entry name" value="Methylated DNA-protein cysteine methyltransferase, C-terminal domain"/>
    <property type="match status" value="1"/>
</dbReference>
<dbReference type="InterPro" id="IPR036388">
    <property type="entry name" value="WH-like_DNA-bd_sf"/>
</dbReference>
<comment type="caution">
    <text evidence="3">The sequence shown here is derived from an EMBL/GenBank/DDBJ whole genome shotgun (WGS) entry which is preliminary data.</text>
</comment>
<dbReference type="CDD" id="cd06445">
    <property type="entry name" value="ATase"/>
    <property type="match status" value="1"/>
</dbReference>
<feature type="domain" description="Methylated-DNA-[protein]-cysteine S-methyltransferase DNA binding" evidence="2">
    <location>
        <begin position="2"/>
        <end position="64"/>
    </location>
</feature>
<dbReference type="InterPro" id="IPR014048">
    <property type="entry name" value="MethylDNA_cys_MeTrfase_DNA-bd"/>
</dbReference>
<dbReference type="AlphaFoldDB" id="A0A2M8QC89"/>
<keyword evidence="3" id="KW-0489">Methyltransferase</keyword>
<gene>
    <name evidence="3" type="ORF">CUN48_08885</name>
</gene>
<keyword evidence="1" id="KW-0227">DNA damage</keyword>